<protein>
    <recommendedName>
        <fullName evidence="5">DUF4468 domain-containing protein</fullName>
    </recommendedName>
</protein>
<feature type="signal peptide" evidence="2">
    <location>
        <begin position="1"/>
        <end position="22"/>
    </location>
</feature>
<organism evidence="3 4">
    <name type="scientific">Xanthocytophaga agilis</name>
    <dbReference type="NCBI Taxonomy" id="3048010"/>
    <lineage>
        <taxon>Bacteria</taxon>
        <taxon>Pseudomonadati</taxon>
        <taxon>Bacteroidota</taxon>
        <taxon>Cytophagia</taxon>
        <taxon>Cytophagales</taxon>
        <taxon>Rhodocytophagaceae</taxon>
        <taxon>Xanthocytophaga</taxon>
    </lineage>
</organism>
<evidence type="ECO:0000313" key="4">
    <source>
        <dbReference type="Proteomes" id="UP001232063"/>
    </source>
</evidence>
<comment type="caution">
    <text evidence="3">The sequence shown here is derived from an EMBL/GenBank/DDBJ whole genome shotgun (WGS) entry which is preliminary data.</text>
</comment>
<evidence type="ECO:0000256" key="2">
    <source>
        <dbReference type="SAM" id="SignalP"/>
    </source>
</evidence>
<name>A0AAE3UB89_9BACT</name>
<dbReference type="RefSeq" id="WP_314509088.1">
    <property type="nucleotide sequence ID" value="NZ_JASJOU010000001.1"/>
</dbReference>
<dbReference type="AlphaFoldDB" id="A0AAE3UB89"/>
<keyword evidence="2" id="KW-0732">Signal</keyword>
<accession>A0AAE3UB89</accession>
<reference evidence="3" key="1">
    <citation type="submission" date="2023-05" db="EMBL/GenBank/DDBJ databases">
        <authorList>
            <person name="Zhang X."/>
        </authorList>
    </citation>
    <scope>NUCLEOTIDE SEQUENCE</scope>
    <source>
        <strain evidence="3">BD1B2-1</strain>
    </source>
</reference>
<sequence length="175" mass="20040">MKPTLFLFTFAFVLLSASFVQAQSPALQKNTQWLEKMLNTLVKEDNKKSGEKETKPDFKFTNCQMAMNVVTDNKEDNFSMGFHLNWLLKDVTKVSYKKEKDGNYTLMLNVPPDKMKMDMGFGNDNSISGSFNMKDEKGNKKDDDNTSLSLSTKDEKLVQEMVRKFEESIKLCKGS</sequence>
<evidence type="ECO:0008006" key="5">
    <source>
        <dbReference type="Google" id="ProtNLM"/>
    </source>
</evidence>
<feature type="compositionally biased region" description="Basic and acidic residues" evidence="1">
    <location>
        <begin position="133"/>
        <end position="144"/>
    </location>
</feature>
<evidence type="ECO:0000313" key="3">
    <source>
        <dbReference type="EMBL" id="MDJ1499558.1"/>
    </source>
</evidence>
<feature type="region of interest" description="Disordered" evidence="1">
    <location>
        <begin position="128"/>
        <end position="153"/>
    </location>
</feature>
<evidence type="ECO:0000256" key="1">
    <source>
        <dbReference type="SAM" id="MobiDB-lite"/>
    </source>
</evidence>
<proteinExistence type="predicted"/>
<feature type="chain" id="PRO_5042295541" description="DUF4468 domain-containing protein" evidence="2">
    <location>
        <begin position="23"/>
        <end position="175"/>
    </location>
</feature>
<dbReference type="Proteomes" id="UP001232063">
    <property type="component" value="Unassembled WGS sequence"/>
</dbReference>
<keyword evidence="4" id="KW-1185">Reference proteome</keyword>
<gene>
    <name evidence="3" type="ORF">QNI22_02820</name>
</gene>
<dbReference type="EMBL" id="JASJOU010000001">
    <property type="protein sequence ID" value="MDJ1499558.1"/>
    <property type="molecule type" value="Genomic_DNA"/>
</dbReference>